<comment type="caution">
    <text evidence="1">The sequence shown here is derived from an EMBL/GenBank/DDBJ whole genome shotgun (WGS) entry which is preliminary data.</text>
</comment>
<organism evidence="1 2">
    <name type="scientific">Streptomyces katrae</name>
    <dbReference type="NCBI Taxonomy" id="68223"/>
    <lineage>
        <taxon>Bacteria</taxon>
        <taxon>Bacillati</taxon>
        <taxon>Actinomycetota</taxon>
        <taxon>Actinomycetes</taxon>
        <taxon>Kitasatosporales</taxon>
        <taxon>Streptomycetaceae</taxon>
        <taxon>Streptomyces</taxon>
    </lineage>
</organism>
<proteinExistence type="predicted"/>
<dbReference type="RefSeq" id="WP_285343450.1">
    <property type="nucleotide sequence ID" value="NZ_JASITI010000022.1"/>
</dbReference>
<gene>
    <name evidence="1" type="ORF">QEZ40_002673</name>
</gene>
<evidence type="ECO:0000313" key="1">
    <source>
        <dbReference type="EMBL" id="MDK9497730.1"/>
    </source>
</evidence>
<keyword evidence="2" id="KW-1185">Reference proteome</keyword>
<protein>
    <recommendedName>
        <fullName evidence="3">Knr4/Smi1-like domain-containing protein</fullName>
    </recommendedName>
</protein>
<name>A0ABT7GXW6_9ACTN</name>
<reference evidence="1 2" key="1">
    <citation type="submission" date="2023-05" db="EMBL/GenBank/DDBJ databases">
        <title>Sequencing and Assembly of Streptomyces sp. NP73.</title>
        <authorList>
            <person name="Konwar A.N."/>
            <person name="Saikia K."/>
            <person name="Thakur D."/>
        </authorList>
    </citation>
    <scope>NUCLEOTIDE SEQUENCE [LARGE SCALE GENOMIC DNA]</scope>
    <source>
        <strain evidence="1 2">NP73</strain>
    </source>
</reference>
<accession>A0ABT7GXW6</accession>
<sequence length="239" mass="26835">MLHVLDAPGELTDRARRFLSARGRAVPFPTVENPDDAQVAERLARFPGVDKDVFLARLRPAQARYGGLVYRTSAWSFEEEIRFQPWPAYGASVEHGPLGEFIDHTVAHPYTVTLRGDGAVVYRFGRDVAVFPDADALIEADALYWECESWIPVVEPKPGQSQAGVREAASLLTPIPEGSGHTEWWWESDGFRVHVWHTFAELFEQERLAKWGLWARDEAGVRAAHRFLSGLPVRVDGTS</sequence>
<evidence type="ECO:0000313" key="2">
    <source>
        <dbReference type="Proteomes" id="UP001223390"/>
    </source>
</evidence>
<dbReference type="EMBL" id="JASITI010000022">
    <property type="protein sequence ID" value="MDK9497730.1"/>
    <property type="molecule type" value="Genomic_DNA"/>
</dbReference>
<dbReference type="Proteomes" id="UP001223390">
    <property type="component" value="Unassembled WGS sequence"/>
</dbReference>
<evidence type="ECO:0008006" key="3">
    <source>
        <dbReference type="Google" id="ProtNLM"/>
    </source>
</evidence>